<sequence>MPCVIDDRSSRPLRLALREAFEDLDAELFCGRTLELPELVPQPDHFALLFDGHEHLPMVQPRRLTLEQRENKSPAPSGAIFALNLFGAANTHGSWGFQRPVTRQRRLTNILRHRGAVAFWKFNFKLRAC</sequence>
<dbReference type="AlphaFoldDB" id="A0A2M8RF31"/>
<dbReference type="Proteomes" id="UP000231194">
    <property type="component" value="Unassembled WGS sequence"/>
</dbReference>
<reference evidence="1 2" key="1">
    <citation type="submission" date="2017-11" db="EMBL/GenBank/DDBJ databases">
        <title>Bradyrhizobium forestalis sp. nov., an efficient nitrogen-fixing bacterium isolated from nodules of forest legume species in the Amazon.</title>
        <authorList>
            <person name="Costa E.M."/>
            <person name="Guimaraes A."/>
            <person name="Carvalho T.S."/>
            <person name="Rodrigues T.L."/>
            <person name="Ribeiro P.R.A."/>
            <person name="Lebbe L."/>
            <person name="Willems A."/>
            <person name="Moreira F.M.S."/>
        </authorList>
    </citation>
    <scope>NUCLEOTIDE SEQUENCE [LARGE SCALE GENOMIC DNA]</scope>
    <source>
        <strain evidence="1 2">INPA54B</strain>
    </source>
</reference>
<name>A0A2M8RF31_9BRAD</name>
<accession>A0A2M8RF31</accession>
<comment type="caution">
    <text evidence="1">The sequence shown here is derived from an EMBL/GenBank/DDBJ whole genome shotgun (WGS) entry which is preliminary data.</text>
</comment>
<gene>
    <name evidence="1" type="ORF">CVM73_02340</name>
</gene>
<dbReference type="OrthoDB" id="9989330at2"/>
<protein>
    <submittedName>
        <fullName evidence="1">Uncharacterized protein</fullName>
    </submittedName>
</protein>
<organism evidence="1 2">
    <name type="scientific">Bradyrhizobium forestalis</name>
    <dbReference type="NCBI Taxonomy" id="1419263"/>
    <lineage>
        <taxon>Bacteria</taxon>
        <taxon>Pseudomonadati</taxon>
        <taxon>Pseudomonadota</taxon>
        <taxon>Alphaproteobacteria</taxon>
        <taxon>Hyphomicrobiales</taxon>
        <taxon>Nitrobacteraceae</taxon>
        <taxon>Bradyrhizobium</taxon>
    </lineage>
</organism>
<evidence type="ECO:0000313" key="2">
    <source>
        <dbReference type="Proteomes" id="UP000231194"/>
    </source>
</evidence>
<proteinExistence type="predicted"/>
<keyword evidence="2" id="KW-1185">Reference proteome</keyword>
<evidence type="ECO:0000313" key="1">
    <source>
        <dbReference type="EMBL" id="PJG56429.1"/>
    </source>
</evidence>
<dbReference type="EMBL" id="PGVG01000002">
    <property type="protein sequence ID" value="PJG56429.1"/>
    <property type="molecule type" value="Genomic_DNA"/>
</dbReference>